<dbReference type="Proteomes" id="UP000196005">
    <property type="component" value="Chromosome"/>
</dbReference>
<keyword evidence="2" id="KW-0804">Transcription</keyword>
<dbReference type="PANTHER" id="PTHR43436">
    <property type="entry name" value="ARAC-FAMILY TRANSCRIPTIONAL REGULATOR"/>
    <property type="match status" value="1"/>
</dbReference>
<dbReference type="Pfam" id="PF06719">
    <property type="entry name" value="AraC_N"/>
    <property type="match status" value="1"/>
</dbReference>
<dbReference type="EMBL" id="CP021416">
    <property type="protein sequence ID" value="ARU49154.1"/>
    <property type="molecule type" value="Genomic_DNA"/>
</dbReference>
<evidence type="ECO:0000256" key="1">
    <source>
        <dbReference type="ARBA" id="ARBA00023015"/>
    </source>
</evidence>
<dbReference type="AlphaFoldDB" id="A0A1Y0HP58"/>
<dbReference type="OrthoDB" id="9802263at2"/>
<dbReference type="PANTHER" id="PTHR43436:SF1">
    <property type="entry name" value="TRANSCRIPTIONAL REGULATORY PROTEIN"/>
    <property type="match status" value="1"/>
</dbReference>
<keyword evidence="5" id="KW-1185">Reference proteome</keyword>
<accession>A0A1Y0HP58</accession>
<dbReference type="SUPFAM" id="SSF46689">
    <property type="entry name" value="Homeodomain-like"/>
    <property type="match status" value="2"/>
</dbReference>
<dbReference type="InterPro" id="IPR009057">
    <property type="entry name" value="Homeodomain-like_sf"/>
</dbReference>
<dbReference type="GO" id="GO:0043565">
    <property type="term" value="F:sequence-specific DNA binding"/>
    <property type="evidence" value="ECO:0007669"/>
    <property type="project" value="InterPro"/>
</dbReference>
<dbReference type="RefSeq" id="WP_087438945.1">
    <property type="nucleotide sequence ID" value="NZ_CP021416.1"/>
</dbReference>
<evidence type="ECO:0000256" key="2">
    <source>
        <dbReference type="ARBA" id="ARBA00023163"/>
    </source>
</evidence>
<name>A0A1Y0HP58_9BACT</name>
<gene>
    <name evidence="4" type="ORF">Sdiek1_1995</name>
</gene>
<proteinExistence type="predicted"/>
<dbReference type="PROSITE" id="PS01124">
    <property type="entry name" value="HTH_ARAC_FAMILY_2"/>
    <property type="match status" value="1"/>
</dbReference>
<reference evidence="5" key="1">
    <citation type="submission" date="2017-05" db="EMBL/GenBank/DDBJ databases">
        <title>Dechlorination kinetics govern the competition between two new strains of the genus Sulfurospirillum.</title>
        <authorList>
            <person name="Buttet G.F."/>
            <person name="Murray A.M."/>
            <person name="Goris T."/>
            <person name="Burion M."/>
            <person name="Lin B."/>
            <person name="Rolle M."/>
            <person name="Maillard J."/>
        </authorList>
    </citation>
    <scope>NUCLEOTIDE SEQUENCE [LARGE SCALE GENOMIC DNA]</scope>
    <source>
        <strain evidence="5">SL2-1</strain>
    </source>
</reference>
<feature type="domain" description="HTH araC/xylS-type" evidence="3">
    <location>
        <begin position="196"/>
        <end position="294"/>
    </location>
</feature>
<evidence type="ECO:0000313" key="4">
    <source>
        <dbReference type="EMBL" id="ARU49154.1"/>
    </source>
</evidence>
<keyword evidence="1" id="KW-0805">Transcription regulation</keyword>
<dbReference type="InterPro" id="IPR009594">
    <property type="entry name" value="Tscrpt_reg_HTH_AraC_N"/>
</dbReference>
<evidence type="ECO:0000259" key="3">
    <source>
        <dbReference type="PROSITE" id="PS01124"/>
    </source>
</evidence>
<dbReference type="SMART" id="SM00342">
    <property type="entry name" value="HTH_ARAC"/>
    <property type="match status" value="1"/>
</dbReference>
<organism evidence="4 5">
    <name type="scientific">Sulfurospirillum diekertiae</name>
    <dbReference type="NCBI Taxonomy" id="1854492"/>
    <lineage>
        <taxon>Bacteria</taxon>
        <taxon>Pseudomonadati</taxon>
        <taxon>Campylobacterota</taxon>
        <taxon>Epsilonproteobacteria</taxon>
        <taxon>Campylobacterales</taxon>
        <taxon>Sulfurospirillaceae</taxon>
        <taxon>Sulfurospirillum</taxon>
    </lineage>
</organism>
<dbReference type="Pfam" id="PF12833">
    <property type="entry name" value="HTH_18"/>
    <property type="match status" value="1"/>
</dbReference>
<dbReference type="InterPro" id="IPR018060">
    <property type="entry name" value="HTH_AraC"/>
</dbReference>
<evidence type="ECO:0000313" key="5">
    <source>
        <dbReference type="Proteomes" id="UP000196005"/>
    </source>
</evidence>
<dbReference type="KEGG" id="suls:Sdiek1_1995"/>
<dbReference type="GO" id="GO:0003700">
    <property type="term" value="F:DNA-binding transcription factor activity"/>
    <property type="evidence" value="ECO:0007669"/>
    <property type="project" value="InterPro"/>
</dbReference>
<dbReference type="Gene3D" id="1.10.10.60">
    <property type="entry name" value="Homeodomain-like"/>
    <property type="match status" value="2"/>
</dbReference>
<sequence>MDISAKKNELIQLLESFLPEEGTVQTDITSLSLSKVSKTSEFACSMSEPSIYFIARGVKEVHLAEQIYTYDASTYMISSVHLPLSGKIIEASKEAPYLALKLTFSLDEMMEVVQESGDAFMQSCTKKCDCALVMGEMDEALLDALIRLVSLLKNPKMIATLSPLIVKEVLYRLLDHHPQMFIKQFATMGSHAYRIMQAIHQINTHFEEPLRISVLAHSLGMSNSLFHRHFKNVTTLTPIQYQKKVRLQMARKLLLSQHVDAATASFQVGYASPSQFSREYTRMYGLPPKSDTKRYSETL</sequence>
<protein>
    <submittedName>
        <fullName evidence="4">HTH-type transcriptional regulator CdhR</fullName>
    </submittedName>
</protein>